<dbReference type="Proteomes" id="UP001064048">
    <property type="component" value="Chromosome 9"/>
</dbReference>
<gene>
    <name evidence="1" type="ORF">MSG28_005491</name>
</gene>
<organism evidence="1 2">
    <name type="scientific">Choristoneura fumiferana</name>
    <name type="common">Spruce budworm moth</name>
    <name type="synonym">Archips fumiferana</name>
    <dbReference type="NCBI Taxonomy" id="7141"/>
    <lineage>
        <taxon>Eukaryota</taxon>
        <taxon>Metazoa</taxon>
        <taxon>Ecdysozoa</taxon>
        <taxon>Arthropoda</taxon>
        <taxon>Hexapoda</taxon>
        <taxon>Insecta</taxon>
        <taxon>Pterygota</taxon>
        <taxon>Neoptera</taxon>
        <taxon>Endopterygota</taxon>
        <taxon>Lepidoptera</taxon>
        <taxon>Glossata</taxon>
        <taxon>Ditrysia</taxon>
        <taxon>Tortricoidea</taxon>
        <taxon>Tortricidae</taxon>
        <taxon>Tortricinae</taxon>
        <taxon>Choristoneura</taxon>
    </lineage>
</organism>
<evidence type="ECO:0000313" key="2">
    <source>
        <dbReference type="Proteomes" id="UP001064048"/>
    </source>
</evidence>
<keyword evidence="2" id="KW-1185">Reference proteome</keyword>
<dbReference type="EMBL" id="CM046109">
    <property type="protein sequence ID" value="KAI8441805.1"/>
    <property type="molecule type" value="Genomic_DNA"/>
</dbReference>
<accession>A0ACC0KZQ2</accession>
<comment type="caution">
    <text evidence="1">The sequence shown here is derived from an EMBL/GenBank/DDBJ whole genome shotgun (WGS) entry which is preliminary data.</text>
</comment>
<proteinExistence type="predicted"/>
<name>A0ACC0KZQ2_CHOFU</name>
<evidence type="ECO:0000313" key="1">
    <source>
        <dbReference type="EMBL" id="KAI8441805.1"/>
    </source>
</evidence>
<reference evidence="1 2" key="1">
    <citation type="journal article" date="2022" name="Genome Biol. Evol.">
        <title>The Spruce Budworm Genome: Reconstructing the Evolutionary History of Antifreeze Proteins.</title>
        <authorList>
            <person name="Beliveau C."/>
            <person name="Gagne P."/>
            <person name="Picq S."/>
            <person name="Vernygora O."/>
            <person name="Keeling C.I."/>
            <person name="Pinkney K."/>
            <person name="Doucet D."/>
            <person name="Wen F."/>
            <person name="Johnston J.S."/>
            <person name="Maaroufi H."/>
            <person name="Boyle B."/>
            <person name="Laroche J."/>
            <person name="Dewar K."/>
            <person name="Juretic N."/>
            <person name="Blackburn G."/>
            <person name="Nisole A."/>
            <person name="Brunet B."/>
            <person name="Brandao M."/>
            <person name="Lumley L."/>
            <person name="Duan J."/>
            <person name="Quan G."/>
            <person name="Lucarotti C.J."/>
            <person name="Roe A.D."/>
            <person name="Sperling F.A.H."/>
            <person name="Levesque R.C."/>
            <person name="Cusson M."/>
        </authorList>
    </citation>
    <scope>NUCLEOTIDE SEQUENCE [LARGE SCALE GENOMIC DNA]</scope>
    <source>
        <strain evidence="1">Glfc:IPQL:Cfum</strain>
    </source>
</reference>
<sequence>MAEMFGLAVRCANWTGAIIRNVRLDLKFIRGSSVPAFVKDCLVFGQVASVLSLVTVRSHLSNFIRAAALTIRPRLPASSFNRPRGCGRGERDAASLDGRAPCNDGRRHIWPMSAARAERASVRRQRDVASSTVKKYQIRPS</sequence>
<protein>
    <submittedName>
        <fullName evidence="1">Uncharacterized protein</fullName>
    </submittedName>
</protein>